<dbReference type="EMBL" id="WNWW01000330">
    <property type="protein sequence ID" value="KAF3426322.1"/>
    <property type="molecule type" value="Genomic_DNA"/>
</dbReference>
<feature type="compositionally biased region" description="Basic and acidic residues" evidence="1">
    <location>
        <begin position="17"/>
        <end position="27"/>
    </location>
</feature>
<accession>A0A833SBI8</accession>
<dbReference type="AlphaFoldDB" id="A0A833SBI8"/>
<organism evidence="2 3">
    <name type="scientific">Frieseomelitta varia</name>
    <dbReference type="NCBI Taxonomy" id="561572"/>
    <lineage>
        <taxon>Eukaryota</taxon>
        <taxon>Metazoa</taxon>
        <taxon>Ecdysozoa</taxon>
        <taxon>Arthropoda</taxon>
        <taxon>Hexapoda</taxon>
        <taxon>Insecta</taxon>
        <taxon>Pterygota</taxon>
        <taxon>Neoptera</taxon>
        <taxon>Endopterygota</taxon>
        <taxon>Hymenoptera</taxon>
        <taxon>Apocrita</taxon>
        <taxon>Aculeata</taxon>
        <taxon>Apoidea</taxon>
        <taxon>Anthophila</taxon>
        <taxon>Apidae</taxon>
        <taxon>Frieseomelitta</taxon>
    </lineage>
</organism>
<name>A0A833SBI8_9HYME</name>
<keyword evidence="3" id="KW-1185">Reference proteome</keyword>
<protein>
    <submittedName>
        <fullName evidence="2">Uncharacterized protein</fullName>
    </submittedName>
</protein>
<dbReference type="Proteomes" id="UP000655588">
    <property type="component" value="Unassembled WGS sequence"/>
</dbReference>
<sequence length="216" mass="24392">ATDPSVQRVRGRARPVNNKEHTRERRYVPSSASERNGRAFAIAFTRSGTRESYLHLGEGRCSSHGVDDTRGTRAAAAAAAAAGAHTAELSSKLGEARWVSMSVQALGHNLIHRFCECSSFCWLSRSSPWRIGHGSERSCREMRFLAFEELSQGNWLDADLGAFEAPFMDRQHGTLTYWPFRVRDHRDRGSRCQKCCKSEFFTFFKSIDIKFQPISL</sequence>
<comment type="caution">
    <text evidence="2">The sequence shown here is derived from an EMBL/GenBank/DDBJ whole genome shotgun (WGS) entry which is preliminary data.</text>
</comment>
<feature type="region of interest" description="Disordered" evidence="1">
    <location>
        <begin position="1"/>
        <end position="32"/>
    </location>
</feature>
<evidence type="ECO:0000313" key="2">
    <source>
        <dbReference type="EMBL" id="KAF3426322.1"/>
    </source>
</evidence>
<gene>
    <name evidence="2" type="ORF">E2986_11401</name>
</gene>
<evidence type="ECO:0000313" key="3">
    <source>
        <dbReference type="Proteomes" id="UP000655588"/>
    </source>
</evidence>
<proteinExistence type="predicted"/>
<reference evidence="2" key="1">
    <citation type="submission" date="2019-11" db="EMBL/GenBank/DDBJ databases">
        <title>The nuclear and mitochondrial genomes of Frieseomelitta varia - a highly eusocial stingless bee (Meliponini) with a permanently sterile worker caste.</title>
        <authorList>
            <person name="Freitas F.C.P."/>
            <person name="Lourenco A.P."/>
            <person name="Nunes F.M.F."/>
            <person name="Paschoal A.R."/>
            <person name="Abreu F.C.P."/>
            <person name="Barbin F.O."/>
            <person name="Bataglia L."/>
            <person name="Cardoso-Junior C.A.M."/>
            <person name="Cervoni M.S."/>
            <person name="Silva S.R."/>
            <person name="Dalarmi F."/>
            <person name="Del Lama M.A."/>
            <person name="Depintor T.S."/>
            <person name="Ferreira K.M."/>
            <person name="Goria P.S."/>
            <person name="Jaskot M.C."/>
            <person name="Lago D.C."/>
            <person name="Luna-Lucena D."/>
            <person name="Moda L.M."/>
            <person name="Nascimento L."/>
            <person name="Pedrino M."/>
            <person name="Rabico F.O."/>
            <person name="Sanches F.C."/>
            <person name="Santos D.E."/>
            <person name="Santos C.G."/>
            <person name="Vieira J."/>
            <person name="Lopes T.F."/>
            <person name="Barchuk A.R."/>
            <person name="Hartfelder K."/>
            <person name="Simoes Z.L.P."/>
            <person name="Bitondi M.M.G."/>
            <person name="Pinheiro D.G."/>
        </authorList>
    </citation>
    <scope>NUCLEOTIDE SEQUENCE</scope>
    <source>
        <strain evidence="2">USP_RPSP 00005682</strain>
        <tissue evidence="2">Whole individual</tissue>
    </source>
</reference>
<feature type="non-terminal residue" evidence="2">
    <location>
        <position position="216"/>
    </location>
</feature>
<evidence type="ECO:0000256" key="1">
    <source>
        <dbReference type="SAM" id="MobiDB-lite"/>
    </source>
</evidence>